<sequence>MFAMDITRAKEEWKIKIKKGLVVVDGEGKVKIGSSGREESFAISEPGEYEIEGISVFGYAANEQTIFVIQAEALRVLYLGNLKAKLEEKLIEELDTIDAVIVKIDQLGVKEIGDLLGQIEPGYILPYGETTKIDEFVRSFEHGSKPMEKLSLTKTMIPEEATEVVVV</sequence>
<evidence type="ECO:0000313" key="2">
    <source>
        <dbReference type="Proteomes" id="UP000176191"/>
    </source>
</evidence>
<dbReference type="EMBL" id="MFAK01000003">
    <property type="protein sequence ID" value="OGD75487.1"/>
    <property type="molecule type" value="Genomic_DNA"/>
</dbReference>
<reference evidence="1 2" key="1">
    <citation type="journal article" date="2016" name="Nat. Commun.">
        <title>Thousands of microbial genomes shed light on interconnected biogeochemical processes in an aquifer system.</title>
        <authorList>
            <person name="Anantharaman K."/>
            <person name="Brown C.T."/>
            <person name="Hug L.A."/>
            <person name="Sharon I."/>
            <person name="Castelle C.J."/>
            <person name="Probst A.J."/>
            <person name="Thomas B.C."/>
            <person name="Singh A."/>
            <person name="Wilkins M.J."/>
            <person name="Karaoz U."/>
            <person name="Brodie E.L."/>
            <person name="Williams K.H."/>
            <person name="Hubbard S.S."/>
            <person name="Banfield J.F."/>
        </authorList>
    </citation>
    <scope>NUCLEOTIDE SEQUENCE [LARGE SCALE GENOMIC DNA]</scope>
</reference>
<dbReference type="Pfam" id="PF13483">
    <property type="entry name" value="Lactamase_B_3"/>
    <property type="match status" value="1"/>
</dbReference>
<name>A0A1F5F773_9BACT</name>
<accession>A0A1F5F773</accession>
<organism evidence="1 2">
    <name type="scientific">Candidatus Collierbacteria bacterium RIFOXYA2_FULL_46_10</name>
    <dbReference type="NCBI Taxonomy" id="1817726"/>
    <lineage>
        <taxon>Bacteria</taxon>
        <taxon>Candidatus Collieribacteriota</taxon>
    </lineage>
</organism>
<evidence type="ECO:0000313" key="1">
    <source>
        <dbReference type="EMBL" id="OGD75487.1"/>
    </source>
</evidence>
<comment type="caution">
    <text evidence="1">The sequence shown here is derived from an EMBL/GenBank/DDBJ whole genome shotgun (WGS) entry which is preliminary data.</text>
</comment>
<gene>
    <name evidence="1" type="ORF">A2228_01865</name>
</gene>
<protein>
    <submittedName>
        <fullName evidence="1">Uncharacterized protein</fullName>
    </submittedName>
</protein>
<dbReference type="InterPro" id="IPR036866">
    <property type="entry name" value="RibonucZ/Hydroxyglut_hydro"/>
</dbReference>
<dbReference type="Proteomes" id="UP000176191">
    <property type="component" value="Unassembled WGS sequence"/>
</dbReference>
<proteinExistence type="predicted"/>
<dbReference type="AlphaFoldDB" id="A0A1F5F773"/>
<dbReference type="Gene3D" id="3.60.15.10">
    <property type="entry name" value="Ribonuclease Z/Hydroxyacylglutathione hydrolase-like"/>
    <property type="match status" value="1"/>
</dbReference>